<feature type="transmembrane region" description="Helical" evidence="1">
    <location>
        <begin position="6"/>
        <end position="26"/>
    </location>
</feature>
<dbReference type="GeneID" id="10983029"/>
<reference evidence="12" key="1">
    <citation type="journal article" date="2018" name="Genome Announc.">
        <title>Complete Genome Sequence of the Methanococcus maripaludis Type Strain JJ (DSM 2067), a Model for Selenoprotein Synthesis in Archaea.</title>
        <authorList>
            <person name="Poehlein A."/>
            <person name="Heym D."/>
            <person name="Quitzke V."/>
            <person name="Fersch J."/>
            <person name="Daniel R."/>
            <person name="Rother M."/>
        </authorList>
    </citation>
    <scope>NUCLEOTIDE SEQUENCE [LARGE SCALE GENOMIC DNA]</scope>
    <source>
        <strain evidence="12">DSM 2067</strain>
    </source>
</reference>
<dbReference type="RefSeq" id="WP_013999786.1">
    <property type="nucleotide sequence ID" value="NZ_CP020120.1"/>
</dbReference>
<evidence type="ECO:0000313" key="10">
    <source>
        <dbReference type="EMBL" id="MBB6496723.1"/>
    </source>
</evidence>
<dbReference type="Proteomes" id="UP000568063">
    <property type="component" value="Unassembled WGS sequence"/>
</dbReference>
<evidence type="ECO:0000313" key="14">
    <source>
        <dbReference type="Proteomes" id="UP000536195"/>
    </source>
</evidence>
<gene>
    <name evidence="11" type="ORF">H0S71_03985</name>
    <name evidence="3" type="ORF">HNP87_000274</name>
    <name evidence="4" type="ORF">HNP88_001538</name>
    <name evidence="5" type="ORF">HNP89_000276</name>
    <name evidence="6" type="ORF">HNP91_000275</name>
    <name evidence="9" type="ORF">HNP92_000595</name>
    <name evidence="7" type="ORF">HNP94_000272</name>
    <name evidence="10" type="ORF">HNP96_000744</name>
    <name evidence="8" type="ORF">HNP97_000695</name>
    <name evidence="2" type="ORF">MMJJ_13850</name>
</gene>
<dbReference type="PIRSF" id="PIRSF019136">
    <property type="entry name" value="EhaG"/>
    <property type="match status" value="1"/>
</dbReference>
<dbReference type="KEGG" id="mmad:MMJJ_13850"/>
<sequence length="228" mass="25030">MDYVSLLFSKTVAVGFIVGIISLYSISRQKSDLNMILLTDLIEYGMLVIIAAIGSDLAEALILPGLVVGMAELLAVAEIFVSRNDLRKEGKPKKSKLLEEFMIKETPKMDINFSKMEVLYTTPKFLAVILVIYGAILSGFTGGAVMASGLLFYVLSKRVLGRKILPEELKVSWEGISAFSGIAWAIWILGFIGFFLFPSKWPYFLIIAGFGLAIKVGSKLGLIGELFE</sequence>
<feature type="transmembrane region" description="Helical" evidence="1">
    <location>
        <begin position="60"/>
        <end position="81"/>
    </location>
</feature>
<protein>
    <submittedName>
        <fullName evidence="11">EhaG family protein</fullName>
    </submittedName>
    <submittedName>
        <fullName evidence="3">Energy-converting hydrogenase A subunit G</fullName>
    </submittedName>
</protein>
<dbReference type="Proteomes" id="UP000239462">
    <property type="component" value="Chromosome"/>
</dbReference>
<feature type="transmembrane region" description="Helical" evidence="1">
    <location>
        <begin position="203"/>
        <end position="223"/>
    </location>
</feature>
<dbReference type="Proteomes" id="UP000584706">
    <property type="component" value="Unassembled WGS sequence"/>
</dbReference>
<dbReference type="Proteomes" id="UP000571854">
    <property type="component" value="Unassembled WGS sequence"/>
</dbReference>
<evidence type="ECO:0000313" key="6">
    <source>
        <dbReference type="EMBL" id="MBA2859480.1"/>
    </source>
</evidence>
<accession>A0A2L1CBS2</accession>
<dbReference type="Proteomes" id="UP000536195">
    <property type="component" value="Unassembled WGS sequence"/>
</dbReference>
<evidence type="ECO:0000313" key="7">
    <source>
        <dbReference type="EMBL" id="MBA2863272.1"/>
    </source>
</evidence>
<feature type="transmembrane region" description="Helical" evidence="1">
    <location>
        <begin position="175"/>
        <end position="196"/>
    </location>
</feature>
<reference evidence="11" key="4">
    <citation type="submission" date="2020-07" db="EMBL/GenBank/DDBJ databases">
        <title>Severe corrosion of carbon steel in oil field produced water can be linked to methanogenic archaea containing a special type of NiFe hydrogenase.</title>
        <authorList>
            <person name="Lahme S."/>
            <person name="Mand J."/>
            <person name="Longwell J."/>
            <person name="Smith R."/>
            <person name="Enning D."/>
        </authorList>
    </citation>
    <scope>NUCLEOTIDE SEQUENCE</scope>
    <source>
        <strain evidence="11">MIC098Bin5</strain>
    </source>
</reference>
<evidence type="ECO:0000313" key="13">
    <source>
        <dbReference type="Proteomes" id="UP000522365"/>
    </source>
</evidence>
<evidence type="ECO:0000313" key="18">
    <source>
        <dbReference type="Proteomes" id="UP000571854"/>
    </source>
</evidence>
<dbReference type="EMBL" id="JACDUK010000001">
    <property type="protein sequence ID" value="MBA2852339.1"/>
    <property type="molecule type" value="Genomic_DNA"/>
</dbReference>
<dbReference type="EMBL" id="JACHIQ010000001">
    <property type="protein sequence ID" value="MBB6067205.1"/>
    <property type="molecule type" value="Genomic_DNA"/>
</dbReference>
<keyword evidence="1" id="KW-0472">Membrane</keyword>
<evidence type="ECO:0000313" key="16">
    <source>
        <dbReference type="Proteomes" id="UP000567099"/>
    </source>
</evidence>
<dbReference type="Proteomes" id="UP000563838">
    <property type="component" value="Unassembled WGS sequence"/>
</dbReference>
<dbReference type="EMBL" id="JACDUJ010000001">
    <property type="protein sequence ID" value="MBA2847354.1"/>
    <property type="molecule type" value="Genomic_DNA"/>
</dbReference>
<proteinExistence type="predicted"/>
<dbReference type="Proteomes" id="UP000522365">
    <property type="component" value="Unassembled WGS sequence"/>
</dbReference>
<evidence type="ECO:0000313" key="17">
    <source>
        <dbReference type="Proteomes" id="UP000568063"/>
    </source>
</evidence>
<dbReference type="Pfam" id="PF09878">
    <property type="entry name" value="EhaG"/>
    <property type="match status" value="1"/>
</dbReference>
<organism evidence="2 12">
    <name type="scientific">Methanococcus maripaludis</name>
    <name type="common">Methanococcus deltae</name>
    <dbReference type="NCBI Taxonomy" id="39152"/>
    <lineage>
        <taxon>Archaea</taxon>
        <taxon>Methanobacteriati</taxon>
        <taxon>Methanobacteriota</taxon>
        <taxon>Methanomada group</taxon>
        <taxon>Methanococci</taxon>
        <taxon>Methanococcales</taxon>
        <taxon>Methanococcaceae</taxon>
        <taxon>Methanococcus</taxon>
    </lineage>
</organism>
<name>A0A2L1CBS2_METMI</name>
<evidence type="ECO:0000313" key="9">
    <source>
        <dbReference type="EMBL" id="MBB6401310.1"/>
    </source>
</evidence>
<keyword evidence="1" id="KW-0812">Transmembrane</keyword>
<evidence type="ECO:0000313" key="8">
    <source>
        <dbReference type="EMBL" id="MBB6067205.1"/>
    </source>
</evidence>
<evidence type="ECO:0000256" key="1">
    <source>
        <dbReference type="SAM" id="Phobius"/>
    </source>
</evidence>
<evidence type="ECO:0000313" key="15">
    <source>
        <dbReference type="Proteomes" id="UP000563838"/>
    </source>
</evidence>
<dbReference type="EMBL" id="JACDUO010000001">
    <property type="protein sequence ID" value="MBA2863272.1"/>
    <property type="molecule type" value="Genomic_DNA"/>
</dbReference>
<dbReference type="InterPro" id="IPR019212">
    <property type="entry name" value="EhaG-like"/>
</dbReference>
<feature type="transmembrane region" description="Helical" evidence="1">
    <location>
        <begin position="33"/>
        <end position="54"/>
    </location>
</feature>
<dbReference type="Proteomes" id="UP000714405">
    <property type="component" value="Unassembled WGS sequence"/>
</dbReference>
<dbReference type="EMBL" id="CP026606">
    <property type="protein sequence ID" value="AVB76763.1"/>
    <property type="molecule type" value="Genomic_DNA"/>
</dbReference>
<dbReference type="AlphaFoldDB" id="A0A2L1CBS2"/>
<feature type="transmembrane region" description="Helical" evidence="1">
    <location>
        <begin position="125"/>
        <end position="155"/>
    </location>
</feature>
<dbReference type="EMBL" id="JACHEC010000001">
    <property type="protein sequence ID" value="MBB6401310.1"/>
    <property type="molecule type" value="Genomic_DNA"/>
</dbReference>
<dbReference type="EMBL" id="JACDUI010000001">
    <property type="protein sequence ID" value="MBA2839762.1"/>
    <property type="molecule type" value="Genomic_DNA"/>
</dbReference>
<evidence type="ECO:0000313" key="5">
    <source>
        <dbReference type="EMBL" id="MBA2852339.1"/>
    </source>
</evidence>
<dbReference type="Proteomes" id="UP000567099">
    <property type="component" value="Unassembled WGS sequence"/>
</dbReference>
<reference evidence="13 15" key="3">
    <citation type="submission" date="2020-07" db="EMBL/GenBank/DDBJ databases">
        <title>Genomic Encyclopedia of Type Strains, Phase IV (KMG-V): Genome sequencing to study the core and pangenomes of soil and plant-associated prokaryotes.</title>
        <authorList>
            <person name="Whitman W."/>
        </authorList>
    </citation>
    <scope>NUCLEOTIDE SEQUENCE [LARGE SCALE GENOMIC DNA]</scope>
    <source>
        <strain evidence="3 15">A4</strain>
        <strain evidence="4 18">A5</strain>
        <strain evidence="9 14">C11</strain>
        <strain evidence="7 16">C13</strain>
        <strain evidence="6 17">C9</strain>
        <strain evidence="10 20">D1</strain>
        <strain evidence="8 19">DSM 7078</strain>
        <strain evidence="5 13">S1</strain>
    </source>
</reference>
<evidence type="ECO:0000313" key="20">
    <source>
        <dbReference type="Proteomes" id="UP000590564"/>
    </source>
</evidence>
<evidence type="ECO:0000313" key="2">
    <source>
        <dbReference type="EMBL" id="AVB76763.1"/>
    </source>
</evidence>
<reference evidence="2" key="2">
    <citation type="submission" date="2018-02" db="EMBL/GenBank/DDBJ databases">
        <title>Complete genome sequence of the Methanococcus maripaludis type strain JJ (DSM 2067), a model for selenoprotein synthesis in Archaea.</title>
        <authorList>
            <person name="Poehlein A."/>
            <person name="Heym D."/>
            <person name="Quitzke V."/>
            <person name="Fersch J."/>
            <person name="Daniel R."/>
            <person name="Rother M."/>
        </authorList>
    </citation>
    <scope>NUCLEOTIDE SEQUENCE [LARGE SCALE GENOMIC DNA]</scope>
    <source>
        <strain evidence="2">DSM 2067</strain>
    </source>
</reference>
<evidence type="ECO:0000313" key="19">
    <source>
        <dbReference type="Proteomes" id="UP000584706"/>
    </source>
</evidence>
<evidence type="ECO:0000313" key="4">
    <source>
        <dbReference type="EMBL" id="MBA2847354.1"/>
    </source>
</evidence>
<keyword evidence="1" id="KW-1133">Transmembrane helix</keyword>
<dbReference type="Proteomes" id="UP000590564">
    <property type="component" value="Unassembled WGS sequence"/>
</dbReference>
<dbReference type="InterPro" id="IPR011311">
    <property type="entry name" value="Prd_NiFe_hyd_3_EhaG"/>
</dbReference>
<evidence type="ECO:0000313" key="3">
    <source>
        <dbReference type="EMBL" id="MBA2839762.1"/>
    </source>
</evidence>
<dbReference type="EMBL" id="JACHED010000001">
    <property type="protein sequence ID" value="MBB6496723.1"/>
    <property type="molecule type" value="Genomic_DNA"/>
</dbReference>
<dbReference type="EMBL" id="JACCQJ010000001">
    <property type="protein sequence ID" value="MBG0769051.1"/>
    <property type="molecule type" value="Genomic_DNA"/>
</dbReference>
<dbReference type="EMBL" id="JACDUM010000001">
    <property type="protein sequence ID" value="MBA2859480.1"/>
    <property type="molecule type" value="Genomic_DNA"/>
</dbReference>
<evidence type="ECO:0000313" key="11">
    <source>
        <dbReference type="EMBL" id="MBG0769051.1"/>
    </source>
</evidence>
<evidence type="ECO:0000313" key="12">
    <source>
        <dbReference type="Proteomes" id="UP000239462"/>
    </source>
</evidence>